<dbReference type="AlphaFoldDB" id="A0A5M6IVS6"/>
<keyword evidence="1" id="KW-0732">Signal</keyword>
<proteinExistence type="predicted"/>
<sequence length="109" mass="11879">MNMRRIILAAVLFCATSGPVLAKAAPQAVCADYAAMAQQFAQDRDEGIAEDEQRKTVRLLYQYSPTPGAQERLALAEQIITAVYSTAVDVPPNAMKGMIYNQCINGGRR</sequence>
<name>A0A5M6IVS6_9PROT</name>
<dbReference type="RefSeq" id="WP_150041382.1">
    <property type="nucleotide sequence ID" value="NZ_OW485606.1"/>
</dbReference>
<dbReference type="Proteomes" id="UP000325255">
    <property type="component" value="Unassembled WGS sequence"/>
</dbReference>
<accession>A0A5M6IVS6</accession>
<feature type="chain" id="PRO_5024288541" evidence="1">
    <location>
        <begin position="23"/>
        <end position="109"/>
    </location>
</feature>
<comment type="caution">
    <text evidence="2">The sequence shown here is derived from an EMBL/GenBank/DDBJ whole genome shotgun (WGS) entry which is preliminary data.</text>
</comment>
<dbReference type="EMBL" id="VWPK01000019">
    <property type="protein sequence ID" value="KAA5611608.1"/>
    <property type="molecule type" value="Genomic_DNA"/>
</dbReference>
<organism evidence="2 3">
    <name type="scientific">Rhodovastum atsumiense</name>
    <dbReference type="NCBI Taxonomy" id="504468"/>
    <lineage>
        <taxon>Bacteria</taxon>
        <taxon>Pseudomonadati</taxon>
        <taxon>Pseudomonadota</taxon>
        <taxon>Alphaproteobacteria</taxon>
        <taxon>Acetobacterales</taxon>
        <taxon>Acetobacteraceae</taxon>
        <taxon>Rhodovastum</taxon>
    </lineage>
</organism>
<feature type="signal peptide" evidence="1">
    <location>
        <begin position="1"/>
        <end position="22"/>
    </location>
</feature>
<protein>
    <submittedName>
        <fullName evidence="2">YjbH domain-containing protein</fullName>
    </submittedName>
</protein>
<evidence type="ECO:0000313" key="3">
    <source>
        <dbReference type="Proteomes" id="UP000325255"/>
    </source>
</evidence>
<evidence type="ECO:0000256" key="1">
    <source>
        <dbReference type="SAM" id="SignalP"/>
    </source>
</evidence>
<keyword evidence="3" id="KW-1185">Reference proteome</keyword>
<gene>
    <name evidence="2" type="ORF">F1189_13680</name>
</gene>
<reference evidence="2 3" key="1">
    <citation type="submission" date="2019-09" db="EMBL/GenBank/DDBJ databases">
        <title>Genome sequence of Rhodovastum atsumiense, a diverse member of the Acetobacteraceae family of non-sulfur purple photosynthetic bacteria.</title>
        <authorList>
            <person name="Meyer T."/>
            <person name="Kyndt J."/>
        </authorList>
    </citation>
    <scope>NUCLEOTIDE SEQUENCE [LARGE SCALE GENOMIC DNA]</scope>
    <source>
        <strain evidence="2 3">DSM 21279</strain>
    </source>
</reference>
<evidence type="ECO:0000313" key="2">
    <source>
        <dbReference type="EMBL" id="KAA5611608.1"/>
    </source>
</evidence>